<organism evidence="2 3">
    <name type="scientific">Ampelomyces quisqualis</name>
    <name type="common">Powdery mildew agent</name>
    <dbReference type="NCBI Taxonomy" id="50730"/>
    <lineage>
        <taxon>Eukaryota</taxon>
        <taxon>Fungi</taxon>
        <taxon>Dikarya</taxon>
        <taxon>Ascomycota</taxon>
        <taxon>Pezizomycotina</taxon>
        <taxon>Dothideomycetes</taxon>
        <taxon>Pleosporomycetidae</taxon>
        <taxon>Pleosporales</taxon>
        <taxon>Pleosporineae</taxon>
        <taxon>Phaeosphaeriaceae</taxon>
        <taxon>Ampelomyces</taxon>
    </lineage>
</organism>
<evidence type="ECO:0000313" key="2">
    <source>
        <dbReference type="EMBL" id="KAF1919992.1"/>
    </source>
</evidence>
<keyword evidence="3" id="KW-1185">Reference proteome</keyword>
<feature type="region of interest" description="Disordered" evidence="1">
    <location>
        <begin position="1"/>
        <end position="38"/>
    </location>
</feature>
<name>A0A6A5QX38_AMPQU</name>
<evidence type="ECO:0000256" key="1">
    <source>
        <dbReference type="SAM" id="MobiDB-lite"/>
    </source>
</evidence>
<proteinExistence type="predicted"/>
<reference evidence="2" key="1">
    <citation type="journal article" date="2020" name="Stud. Mycol.">
        <title>101 Dothideomycetes genomes: a test case for predicting lifestyles and emergence of pathogens.</title>
        <authorList>
            <person name="Haridas S."/>
            <person name="Albert R."/>
            <person name="Binder M."/>
            <person name="Bloem J."/>
            <person name="Labutti K."/>
            <person name="Salamov A."/>
            <person name="Andreopoulos B."/>
            <person name="Baker S."/>
            <person name="Barry K."/>
            <person name="Bills G."/>
            <person name="Bluhm B."/>
            <person name="Cannon C."/>
            <person name="Castanera R."/>
            <person name="Culley D."/>
            <person name="Daum C."/>
            <person name="Ezra D."/>
            <person name="Gonzalez J."/>
            <person name="Henrissat B."/>
            <person name="Kuo A."/>
            <person name="Liang C."/>
            <person name="Lipzen A."/>
            <person name="Lutzoni F."/>
            <person name="Magnuson J."/>
            <person name="Mondo S."/>
            <person name="Nolan M."/>
            <person name="Ohm R."/>
            <person name="Pangilinan J."/>
            <person name="Park H.-J."/>
            <person name="Ramirez L."/>
            <person name="Alfaro M."/>
            <person name="Sun H."/>
            <person name="Tritt A."/>
            <person name="Yoshinaga Y."/>
            <person name="Zwiers L.-H."/>
            <person name="Turgeon B."/>
            <person name="Goodwin S."/>
            <person name="Spatafora J."/>
            <person name="Crous P."/>
            <person name="Grigoriev I."/>
        </authorList>
    </citation>
    <scope>NUCLEOTIDE SEQUENCE</scope>
    <source>
        <strain evidence="2">HMLAC05119</strain>
    </source>
</reference>
<accession>A0A6A5QX38</accession>
<evidence type="ECO:0000313" key="3">
    <source>
        <dbReference type="Proteomes" id="UP000800096"/>
    </source>
</evidence>
<sequence>MQPVPKETPVYTTSAQLDPATPPNSPVEMSSTVDKSFASVSSQGTIDATMGRPFTLRHQQVDAMPQSFLNAQPPPVTERPTSELIDDYFSLATIPAPLGDVTTFNKSLFGASGSRTTRRPTPELIDNLVPLQSSPTPAHPYIGKHRKRTRLEWSVGEDDDTASVMSQSPIKKLRLSSAGIKFKPEPVVAEFENGEELGEELKLPLRPSWEERLQRRGGGTRRVR</sequence>
<dbReference type="AlphaFoldDB" id="A0A6A5QX38"/>
<feature type="compositionally biased region" description="Polar residues" evidence="1">
    <location>
        <begin position="27"/>
        <end position="38"/>
    </location>
</feature>
<protein>
    <submittedName>
        <fullName evidence="2">Uncharacterized protein</fullName>
    </submittedName>
</protein>
<gene>
    <name evidence="2" type="ORF">BDU57DRAFT_513330</name>
</gene>
<dbReference type="EMBL" id="ML979133">
    <property type="protein sequence ID" value="KAF1919992.1"/>
    <property type="molecule type" value="Genomic_DNA"/>
</dbReference>
<dbReference type="Proteomes" id="UP000800096">
    <property type="component" value="Unassembled WGS sequence"/>
</dbReference>